<evidence type="ECO:0008006" key="4">
    <source>
        <dbReference type="Google" id="ProtNLM"/>
    </source>
</evidence>
<organism evidence="2 3">
    <name type="scientific">Rhizobium rhizogenes (strain K84 / ATCC BAA-868)</name>
    <name type="common">Agrobacterium radiobacter</name>
    <dbReference type="NCBI Taxonomy" id="311403"/>
    <lineage>
        <taxon>Bacteria</taxon>
        <taxon>Pseudomonadati</taxon>
        <taxon>Pseudomonadota</taxon>
        <taxon>Alphaproteobacteria</taxon>
        <taxon>Hyphomicrobiales</taxon>
        <taxon>Rhizobiaceae</taxon>
        <taxon>Rhizobium/Agrobacterium group</taxon>
        <taxon>Rhizobium</taxon>
    </lineage>
</organism>
<keyword evidence="1" id="KW-0812">Transmembrane</keyword>
<protein>
    <recommendedName>
        <fullName evidence="4">Transmembrane protein</fullName>
    </recommendedName>
</protein>
<gene>
    <name evidence="2" type="ordered locus">Arad_4335</name>
</gene>
<sequence length="284" mass="30595">MIGLLGWINLFRLMADPEYRARVNPRRGLINMLTALGFLCLAAAATYVAGKLHVLYPQSAGFSWFIIVVLVLAVLACCVINLRIRHTSDLSKGVGAMAAVSCGIAALAMVPSVTLLDTDRNPISLIGTIVSGEFKVPTGNMSKIESLKFDVRDSQGILTTISIPDEFSERFLRPDAGNVGLGRVRMITNFEDAIDPSVMRAPIEASLSRGKWYQNSSASLSASSVSVAGKNIFTFDEVISSKAKGMRFFSYLSEGFLAGAAIMGLLFLYLRKRERAGLAVATAS</sequence>
<dbReference type="HOGENOM" id="CLU_978742_0_0_5"/>
<evidence type="ECO:0000256" key="1">
    <source>
        <dbReference type="SAM" id="Phobius"/>
    </source>
</evidence>
<name>B9JCF3_RHIR8</name>
<dbReference type="KEGG" id="ara:Arad_4335"/>
<dbReference type="STRING" id="311403.Arad_4335"/>
<evidence type="ECO:0000313" key="2">
    <source>
        <dbReference type="EMBL" id="ACM28064.1"/>
    </source>
</evidence>
<dbReference type="Proteomes" id="UP000001600">
    <property type="component" value="Chromosome 1"/>
</dbReference>
<accession>B9JCF3</accession>
<feature type="transmembrane region" description="Helical" evidence="1">
    <location>
        <begin position="248"/>
        <end position="270"/>
    </location>
</feature>
<evidence type="ECO:0000313" key="3">
    <source>
        <dbReference type="Proteomes" id="UP000001600"/>
    </source>
</evidence>
<feature type="transmembrane region" description="Helical" evidence="1">
    <location>
        <begin position="94"/>
        <end position="116"/>
    </location>
</feature>
<proteinExistence type="predicted"/>
<feature type="transmembrane region" description="Helical" evidence="1">
    <location>
        <begin position="29"/>
        <end position="50"/>
    </location>
</feature>
<dbReference type="RefSeq" id="WP_012652668.1">
    <property type="nucleotide sequence ID" value="NC_011985.1"/>
</dbReference>
<keyword evidence="1" id="KW-0472">Membrane</keyword>
<dbReference type="EMBL" id="CP000628">
    <property type="protein sequence ID" value="ACM28064.1"/>
    <property type="molecule type" value="Genomic_DNA"/>
</dbReference>
<dbReference type="AlphaFoldDB" id="B9JCF3"/>
<feature type="transmembrane region" description="Helical" evidence="1">
    <location>
        <begin position="62"/>
        <end position="82"/>
    </location>
</feature>
<reference evidence="2 3" key="1">
    <citation type="journal article" date="2009" name="J. Bacteriol.">
        <title>Genome sequences of three Agrobacterium biovars help elucidate the evolution of multichromosome genomes in bacteria.</title>
        <authorList>
            <person name="Slater S.C."/>
            <person name="Goldman B.S."/>
            <person name="Goodner B."/>
            <person name="Setubal J.C."/>
            <person name="Farrand S.K."/>
            <person name="Nester E.W."/>
            <person name="Burr T.J."/>
            <person name="Banta L."/>
            <person name="Dickerman A.W."/>
            <person name="Paulsen I."/>
            <person name="Otten L."/>
            <person name="Suen G."/>
            <person name="Welch R."/>
            <person name="Almeida N.F."/>
            <person name="Arnold F."/>
            <person name="Burton O.T."/>
            <person name="Du Z."/>
            <person name="Ewing A."/>
            <person name="Godsy E."/>
            <person name="Heisel S."/>
            <person name="Houmiel K.L."/>
            <person name="Jhaveri J."/>
            <person name="Lu J."/>
            <person name="Miller N.M."/>
            <person name="Norton S."/>
            <person name="Chen Q."/>
            <person name="Phoolcharoen W."/>
            <person name="Ohlin V."/>
            <person name="Ondrusek D."/>
            <person name="Pride N."/>
            <person name="Stricklin S.L."/>
            <person name="Sun J."/>
            <person name="Wheeler C."/>
            <person name="Wilson L."/>
            <person name="Zhu H."/>
            <person name="Wood D.W."/>
        </authorList>
    </citation>
    <scope>NUCLEOTIDE SEQUENCE [LARGE SCALE GENOMIC DNA]</scope>
    <source>
        <strain evidence="3">K84 / ATCC BAA-868</strain>
    </source>
</reference>
<keyword evidence="1" id="KW-1133">Transmembrane helix</keyword>